<dbReference type="Proteomes" id="UP000217790">
    <property type="component" value="Unassembled WGS sequence"/>
</dbReference>
<dbReference type="AlphaFoldDB" id="A0A2H3CRX1"/>
<proteinExistence type="predicted"/>
<accession>A0A2H3CRX1</accession>
<keyword evidence="2" id="KW-1185">Reference proteome</keyword>
<evidence type="ECO:0000313" key="1">
    <source>
        <dbReference type="EMBL" id="PBK85809.1"/>
    </source>
</evidence>
<dbReference type="InParanoid" id="A0A2H3CRX1"/>
<dbReference type="EMBL" id="KZ293688">
    <property type="protein sequence ID" value="PBK85809.1"/>
    <property type="molecule type" value="Genomic_DNA"/>
</dbReference>
<protein>
    <submittedName>
        <fullName evidence="1">Uncharacterized protein</fullName>
    </submittedName>
</protein>
<name>A0A2H3CRX1_ARMGA</name>
<sequence>MSTMLWPTLHPGGSRPSFVSLQMLYYHFKVDGGRTENASPGVRGLTAVRGGGLLKVVGGRRPTTTGQYFPTFCGRVSLPVLNSACEMTTVSPLFIEGGCSAKAAWVVDRSSILSPPQAMQTRRLCDPAYVNNIVNRSTAKYSVGAQLDFLVLSLPDIFDLSLDGIKPWRFGISVGECKRRTYQASIGTLFSDKIVVFLTVMGRCLM</sequence>
<reference evidence="2" key="1">
    <citation type="journal article" date="2017" name="Nat. Ecol. Evol.">
        <title>Genome expansion and lineage-specific genetic innovations in the forest pathogenic fungi Armillaria.</title>
        <authorList>
            <person name="Sipos G."/>
            <person name="Prasanna A.N."/>
            <person name="Walter M.C."/>
            <person name="O'Connor E."/>
            <person name="Balint B."/>
            <person name="Krizsan K."/>
            <person name="Kiss B."/>
            <person name="Hess J."/>
            <person name="Varga T."/>
            <person name="Slot J."/>
            <person name="Riley R."/>
            <person name="Boka B."/>
            <person name="Rigling D."/>
            <person name="Barry K."/>
            <person name="Lee J."/>
            <person name="Mihaltcheva S."/>
            <person name="LaButti K."/>
            <person name="Lipzen A."/>
            <person name="Waldron R."/>
            <person name="Moloney N.M."/>
            <person name="Sperisen C."/>
            <person name="Kredics L."/>
            <person name="Vagvoelgyi C."/>
            <person name="Patrignani A."/>
            <person name="Fitzpatrick D."/>
            <person name="Nagy I."/>
            <person name="Doyle S."/>
            <person name="Anderson J.B."/>
            <person name="Grigoriev I.V."/>
            <person name="Gueldener U."/>
            <person name="Muensterkoetter M."/>
            <person name="Nagy L.G."/>
        </authorList>
    </citation>
    <scope>NUCLEOTIDE SEQUENCE [LARGE SCALE GENOMIC DNA]</scope>
    <source>
        <strain evidence="2">Ar21-2</strain>
    </source>
</reference>
<evidence type="ECO:0000313" key="2">
    <source>
        <dbReference type="Proteomes" id="UP000217790"/>
    </source>
</evidence>
<gene>
    <name evidence="1" type="ORF">ARMGADRAFT_1035998</name>
</gene>
<organism evidence="1 2">
    <name type="scientific">Armillaria gallica</name>
    <name type="common">Bulbous honey fungus</name>
    <name type="synonym">Armillaria bulbosa</name>
    <dbReference type="NCBI Taxonomy" id="47427"/>
    <lineage>
        <taxon>Eukaryota</taxon>
        <taxon>Fungi</taxon>
        <taxon>Dikarya</taxon>
        <taxon>Basidiomycota</taxon>
        <taxon>Agaricomycotina</taxon>
        <taxon>Agaricomycetes</taxon>
        <taxon>Agaricomycetidae</taxon>
        <taxon>Agaricales</taxon>
        <taxon>Marasmiineae</taxon>
        <taxon>Physalacriaceae</taxon>
        <taxon>Armillaria</taxon>
    </lineage>
</organism>